<name>A0A0F9LEN7_9ZZZZ</name>
<proteinExistence type="predicted"/>
<reference evidence="1" key="1">
    <citation type="journal article" date="2015" name="Nature">
        <title>Complex archaea that bridge the gap between prokaryotes and eukaryotes.</title>
        <authorList>
            <person name="Spang A."/>
            <person name="Saw J.H."/>
            <person name="Jorgensen S.L."/>
            <person name="Zaremba-Niedzwiedzka K."/>
            <person name="Martijn J."/>
            <person name="Lind A.E."/>
            <person name="van Eijk R."/>
            <person name="Schleper C."/>
            <person name="Guy L."/>
            <person name="Ettema T.J."/>
        </authorList>
    </citation>
    <scope>NUCLEOTIDE SEQUENCE</scope>
</reference>
<dbReference type="AlphaFoldDB" id="A0A0F9LEN7"/>
<sequence>MKELLRLFKCVEIKSKRKKQATKT</sequence>
<feature type="non-terminal residue" evidence="1">
    <location>
        <position position="24"/>
    </location>
</feature>
<comment type="caution">
    <text evidence="1">The sequence shown here is derived from an EMBL/GenBank/DDBJ whole genome shotgun (WGS) entry which is preliminary data.</text>
</comment>
<dbReference type="EMBL" id="LAZR01007368">
    <property type="protein sequence ID" value="KKM85706.1"/>
    <property type="molecule type" value="Genomic_DNA"/>
</dbReference>
<organism evidence="1">
    <name type="scientific">marine sediment metagenome</name>
    <dbReference type="NCBI Taxonomy" id="412755"/>
    <lineage>
        <taxon>unclassified sequences</taxon>
        <taxon>metagenomes</taxon>
        <taxon>ecological metagenomes</taxon>
    </lineage>
</organism>
<accession>A0A0F9LEN7</accession>
<evidence type="ECO:0000313" key="1">
    <source>
        <dbReference type="EMBL" id="KKM85706.1"/>
    </source>
</evidence>
<gene>
    <name evidence="1" type="ORF">LCGC14_1286270</name>
</gene>
<protein>
    <submittedName>
        <fullName evidence="1">Uncharacterized protein</fullName>
    </submittedName>
</protein>